<dbReference type="Proteomes" id="UP000095658">
    <property type="component" value="Unassembled WGS sequence"/>
</dbReference>
<dbReference type="RefSeq" id="WP_069939687.1">
    <property type="nucleotide sequence ID" value="NZ_MAMP01000024.1"/>
</dbReference>
<comment type="caution">
    <text evidence="1">The sequence shown here is derived from an EMBL/GenBank/DDBJ whole genome shotgun (WGS) entry which is preliminary data.</text>
</comment>
<dbReference type="STRING" id="1714016.BA724_12525"/>
<name>A0A1E7DLH0_9BACI</name>
<reference evidence="1 2" key="1">
    <citation type="submission" date="2016-06" db="EMBL/GenBank/DDBJ databases">
        <title>Domibacillus iocasae genome sequencing.</title>
        <authorList>
            <person name="Verma A."/>
            <person name="Pal Y."/>
            <person name="Ojha A.K."/>
            <person name="Krishnamurthi S."/>
        </authorList>
    </citation>
    <scope>NUCLEOTIDE SEQUENCE [LARGE SCALE GENOMIC DNA]</scope>
    <source>
        <strain evidence="1 2">DSM 29979</strain>
    </source>
</reference>
<keyword evidence="2" id="KW-1185">Reference proteome</keyword>
<evidence type="ECO:0000313" key="1">
    <source>
        <dbReference type="EMBL" id="OES43909.1"/>
    </source>
</evidence>
<gene>
    <name evidence="1" type="ORF">BA724_12525</name>
</gene>
<evidence type="ECO:0000313" key="2">
    <source>
        <dbReference type="Proteomes" id="UP000095658"/>
    </source>
</evidence>
<proteinExistence type="predicted"/>
<accession>A0A1E7DLH0</accession>
<dbReference type="OrthoDB" id="2706316at2"/>
<sequence length="84" mass="9932">MGYIMPIPQYQYNDYRERVLNETSMGYSSVNSAEKVTFDKVLRDRSEPQMSLEEQRKKRQNEHEAFRVHMAQISGKGFEIDKLA</sequence>
<protein>
    <submittedName>
        <fullName evidence="1">Uncharacterized protein</fullName>
    </submittedName>
</protein>
<dbReference type="AlphaFoldDB" id="A0A1E7DLH0"/>
<dbReference type="EMBL" id="MAMP01000024">
    <property type="protein sequence ID" value="OES43909.1"/>
    <property type="molecule type" value="Genomic_DNA"/>
</dbReference>
<organism evidence="1 2">
    <name type="scientific">Domibacillus iocasae</name>
    <dbReference type="NCBI Taxonomy" id="1714016"/>
    <lineage>
        <taxon>Bacteria</taxon>
        <taxon>Bacillati</taxon>
        <taxon>Bacillota</taxon>
        <taxon>Bacilli</taxon>
        <taxon>Bacillales</taxon>
        <taxon>Bacillaceae</taxon>
        <taxon>Domibacillus</taxon>
    </lineage>
</organism>